<dbReference type="InterPro" id="IPR041454">
    <property type="entry name" value="BsuBI/PstI_N"/>
</dbReference>
<dbReference type="Gene3D" id="3.40.1350.80">
    <property type="match status" value="1"/>
</dbReference>
<organism evidence="3 4">
    <name type="scientific">Gordonia effusa NBRC 100432</name>
    <dbReference type="NCBI Taxonomy" id="1077974"/>
    <lineage>
        <taxon>Bacteria</taxon>
        <taxon>Bacillati</taxon>
        <taxon>Actinomycetota</taxon>
        <taxon>Actinomycetes</taxon>
        <taxon>Mycobacteriales</taxon>
        <taxon>Gordoniaceae</taxon>
        <taxon>Gordonia</taxon>
    </lineage>
</organism>
<dbReference type="Pfam" id="PF17728">
    <property type="entry name" value="BsuBI_PstI_RE_N"/>
    <property type="match status" value="1"/>
</dbReference>
<dbReference type="InterPro" id="IPR009528">
    <property type="entry name" value="Restrct_endonuc_II_BsuBI_C"/>
</dbReference>
<dbReference type="Proteomes" id="UP000035034">
    <property type="component" value="Unassembled WGS sequence"/>
</dbReference>
<dbReference type="OrthoDB" id="9798907at2"/>
<dbReference type="Pfam" id="PF06616">
    <property type="entry name" value="BsuBI_PstI_RE"/>
    <property type="match status" value="1"/>
</dbReference>
<dbReference type="GO" id="GO:0009036">
    <property type="term" value="F:type II site-specific deoxyribonuclease activity"/>
    <property type="evidence" value="ECO:0007669"/>
    <property type="project" value="InterPro"/>
</dbReference>
<sequence>MTRSGVLKLDQAKEILEAFGFDTVRTNTRSALILLALLQIEPTSDWSQAQNPMLTVDGIRLWVNGRYEDVLRAHNNGNVYAPNSRETLRRQTLHQFRDAGFVIYNDDDPGRLTNSSHNNYRVNSEALAAIRMYGTQGFAGAVSGYLETAPGLLAKYKAAREMTRIPVTLPGGKSLTLSGGGQNVLIQQMIDDFCALFVPGGEVLYIGDADAKLMHFDVDTLASLGVTVNTHGQMPDLVVYQRDTNWLFLMEAASTHGPVDAKRHGELQALFAGSTAGLVYVSCFPDRATMRKFLADLAWETEVWCASDPTHMIHFNGDRFLGPHA</sequence>
<dbReference type="Gene3D" id="1.10.10.1820">
    <property type="entry name" value="BsuBI/PstI restriction endonuclease-like"/>
    <property type="match status" value="1"/>
</dbReference>
<reference evidence="3 4" key="1">
    <citation type="submission" date="2011-12" db="EMBL/GenBank/DDBJ databases">
        <title>Whole genome shotgun sequence of Gordonia effusa NBRC 100432.</title>
        <authorList>
            <person name="Yoshida I."/>
            <person name="Takarada H."/>
            <person name="Hosoyama A."/>
            <person name="Tsuchikane K."/>
            <person name="Katsumata H."/>
            <person name="Yamazaki S."/>
            <person name="Fujita N."/>
        </authorList>
    </citation>
    <scope>NUCLEOTIDE SEQUENCE [LARGE SCALE GENOMIC DNA]</scope>
    <source>
        <strain evidence="3 4">NBRC 100432</strain>
    </source>
</reference>
<dbReference type="AlphaFoldDB" id="H0R6B5"/>
<feature type="domain" description="BsuBI/PstI restriction endonuclease HTH" evidence="2">
    <location>
        <begin position="8"/>
        <end position="152"/>
    </location>
</feature>
<comment type="caution">
    <text evidence="3">The sequence shown here is derived from an EMBL/GenBank/DDBJ whole genome shotgun (WGS) entry which is preliminary data.</text>
</comment>
<evidence type="ECO:0000259" key="2">
    <source>
        <dbReference type="Pfam" id="PF17728"/>
    </source>
</evidence>
<evidence type="ECO:0000259" key="1">
    <source>
        <dbReference type="Pfam" id="PF06616"/>
    </source>
</evidence>
<evidence type="ECO:0008006" key="5">
    <source>
        <dbReference type="Google" id="ProtNLM"/>
    </source>
</evidence>
<evidence type="ECO:0000313" key="3">
    <source>
        <dbReference type="EMBL" id="GAB20616.1"/>
    </source>
</evidence>
<dbReference type="GO" id="GO:0000287">
    <property type="term" value="F:magnesium ion binding"/>
    <property type="evidence" value="ECO:0007669"/>
    <property type="project" value="InterPro"/>
</dbReference>
<dbReference type="EMBL" id="BAEH01000121">
    <property type="protein sequence ID" value="GAB20616.1"/>
    <property type="molecule type" value="Genomic_DNA"/>
</dbReference>
<keyword evidence="4" id="KW-1185">Reference proteome</keyword>
<feature type="domain" description="BsuBI/PstI restriction endonuclease" evidence="1">
    <location>
        <begin position="165"/>
        <end position="317"/>
    </location>
</feature>
<name>H0R6B5_9ACTN</name>
<dbReference type="eggNOG" id="COG0827">
    <property type="taxonomic scope" value="Bacteria"/>
</dbReference>
<evidence type="ECO:0000313" key="4">
    <source>
        <dbReference type="Proteomes" id="UP000035034"/>
    </source>
</evidence>
<dbReference type="InterPro" id="IPR041962">
    <property type="entry name" value="BsuBI/PstI_N_sf"/>
</dbReference>
<accession>H0R6B5</accession>
<dbReference type="STRING" id="1077974.GOEFS_121_00180"/>
<proteinExistence type="predicted"/>
<dbReference type="GO" id="GO:0003677">
    <property type="term" value="F:DNA binding"/>
    <property type="evidence" value="ECO:0007669"/>
    <property type="project" value="InterPro"/>
</dbReference>
<protein>
    <recommendedName>
        <fullName evidence="5">Restriction endonuclease</fullName>
    </recommendedName>
</protein>
<dbReference type="GO" id="GO:0009307">
    <property type="term" value="P:DNA restriction-modification system"/>
    <property type="evidence" value="ECO:0007669"/>
    <property type="project" value="InterPro"/>
</dbReference>
<dbReference type="RefSeq" id="WP_007319951.1">
    <property type="nucleotide sequence ID" value="NZ_BAEH01000121.1"/>
</dbReference>
<gene>
    <name evidence="3" type="ORF">GOEFS_121_00180</name>
</gene>
<dbReference type="InterPro" id="IPR041963">
    <property type="entry name" value="BsuBI/PstI_C_sf"/>
</dbReference>